<organism evidence="2 3">
    <name type="scientific">Streptomyces lacrimifluminis</name>
    <dbReference type="NCBI Taxonomy" id="1500077"/>
    <lineage>
        <taxon>Bacteria</taxon>
        <taxon>Bacillati</taxon>
        <taxon>Actinomycetota</taxon>
        <taxon>Actinomycetes</taxon>
        <taxon>Kitasatosporales</taxon>
        <taxon>Streptomycetaceae</taxon>
        <taxon>Streptomyces</taxon>
    </lineage>
</organism>
<accession>A0A917KXH0</accession>
<name>A0A917KXH0_9ACTN</name>
<dbReference type="Proteomes" id="UP000625682">
    <property type="component" value="Unassembled WGS sequence"/>
</dbReference>
<proteinExistence type="predicted"/>
<evidence type="ECO:0000313" key="2">
    <source>
        <dbReference type="EMBL" id="GGJ32855.1"/>
    </source>
</evidence>
<evidence type="ECO:0000256" key="1">
    <source>
        <dbReference type="SAM" id="MobiDB-lite"/>
    </source>
</evidence>
<reference evidence="2" key="1">
    <citation type="journal article" date="2014" name="Int. J. Syst. Evol. Microbiol.">
        <title>Complete genome sequence of Corynebacterium casei LMG S-19264T (=DSM 44701T), isolated from a smear-ripened cheese.</title>
        <authorList>
            <consortium name="US DOE Joint Genome Institute (JGI-PGF)"/>
            <person name="Walter F."/>
            <person name="Albersmeier A."/>
            <person name="Kalinowski J."/>
            <person name="Ruckert C."/>
        </authorList>
    </citation>
    <scope>NUCLEOTIDE SEQUENCE</scope>
    <source>
        <strain evidence="2">CGMCC 4.7272</strain>
    </source>
</reference>
<dbReference type="AlphaFoldDB" id="A0A917KXH0"/>
<sequence length="109" mass="11317">MCLMACVSVLAGAPFSDEPAAPIPYWEQYRAREAPRTRAGSDGGAHARGGVPDRMAVLGCRMRGLTARQYGGTKGSPPPGCRPAAPTDGAIPEGADSAGHPSRRRSQGR</sequence>
<reference evidence="2" key="2">
    <citation type="submission" date="2020-09" db="EMBL/GenBank/DDBJ databases">
        <authorList>
            <person name="Sun Q."/>
            <person name="Zhou Y."/>
        </authorList>
    </citation>
    <scope>NUCLEOTIDE SEQUENCE</scope>
    <source>
        <strain evidence="2">CGMCC 4.7272</strain>
    </source>
</reference>
<feature type="region of interest" description="Disordered" evidence="1">
    <location>
        <begin position="68"/>
        <end position="109"/>
    </location>
</feature>
<dbReference type="EMBL" id="BMMU01000009">
    <property type="protein sequence ID" value="GGJ32855.1"/>
    <property type="molecule type" value="Genomic_DNA"/>
</dbReference>
<keyword evidence="3" id="KW-1185">Reference proteome</keyword>
<evidence type="ECO:0000313" key="3">
    <source>
        <dbReference type="Proteomes" id="UP000625682"/>
    </source>
</evidence>
<gene>
    <name evidence="2" type="ORF">GCM10012282_31780</name>
</gene>
<protein>
    <submittedName>
        <fullName evidence="2">Uncharacterized protein</fullName>
    </submittedName>
</protein>
<comment type="caution">
    <text evidence="2">The sequence shown here is derived from an EMBL/GenBank/DDBJ whole genome shotgun (WGS) entry which is preliminary data.</text>
</comment>